<evidence type="ECO:0000256" key="1">
    <source>
        <dbReference type="SAM" id="MobiDB-lite"/>
    </source>
</evidence>
<feature type="domain" description="FMN-binding" evidence="3">
    <location>
        <begin position="75"/>
        <end position="153"/>
    </location>
</feature>
<gene>
    <name evidence="4" type="ORF">Ade02nite_33290</name>
</gene>
<evidence type="ECO:0000259" key="3">
    <source>
        <dbReference type="SMART" id="SM00900"/>
    </source>
</evidence>
<dbReference type="RefSeq" id="WP_203763464.1">
    <property type="nucleotide sequence ID" value="NZ_BAAABO010000012.1"/>
</dbReference>
<dbReference type="InterPro" id="IPR007329">
    <property type="entry name" value="FMN-bd"/>
</dbReference>
<dbReference type="Proteomes" id="UP000609879">
    <property type="component" value="Unassembled WGS sequence"/>
</dbReference>
<keyword evidence="2" id="KW-0732">Signal</keyword>
<evidence type="ECO:0000313" key="4">
    <source>
        <dbReference type="EMBL" id="GID74688.1"/>
    </source>
</evidence>
<dbReference type="SMART" id="SM00900">
    <property type="entry name" value="FMN_bind"/>
    <property type="match status" value="1"/>
</dbReference>
<proteinExistence type="predicted"/>
<protein>
    <submittedName>
        <fullName evidence="4">FMN-binding protein</fullName>
    </submittedName>
</protein>
<keyword evidence="5" id="KW-1185">Reference proteome</keyword>
<accession>A0ABQ3Y3Y7</accession>
<dbReference type="Pfam" id="PF04205">
    <property type="entry name" value="FMN_bind"/>
    <property type="match status" value="1"/>
</dbReference>
<feature type="region of interest" description="Disordered" evidence="1">
    <location>
        <begin position="28"/>
        <end position="76"/>
    </location>
</feature>
<feature type="signal peptide" evidence="2">
    <location>
        <begin position="1"/>
        <end position="29"/>
    </location>
</feature>
<sequence>MRRITLWLFSTVAAVVLLFSYRTSTNSPATPAAAEAPLPEPAAAGSTPPSSAAAGSGSGKASAGPKEYDGSSVQTQWGPLQVRITVADGKITDIAAPTSPADNPADAGVTAGALPQLREQVLAAQSASIDGVSGATFTSEAYKQSLQAALDAAKI</sequence>
<evidence type="ECO:0000256" key="2">
    <source>
        <dbReference type="SAM" id="SignalP"/>
    </source>
</evidence>
<comment type="caution">
    <text evidence="4">The sequence shown here is derived from an EMBL/GenBank/DDBJ whole genome shotgun (WGS) entry which is preliminary data.</text>
</comment>
<dbReference type="EMBL" id="BOMI01000064">
    <property type="protein sequence ID" value="GID74688.1"/>
    <property type="molecule type" value="Genomic_DNA"/>
</dbReference>
<feature type="chain" id="PRO_5046691034" evidence="2">
    <location>
        <begin position="30"/>
        <end position="155"/>
    </location>
</feature>
<dbReference type="Gene3D" id="3.90.1010.20">
    <property type="match status" value="1"/>
</dbReference>
<name>A0ABQ3Y3Y7_9ACTN</name>
<reference evidence="4 5" key="1">
    <citation type="submission" date="2021-01" db="EMBL/GenBank/DDBJ databases">
        <title>Whole genome shotgun sequence of Actinoplanes deccanensis NBRC 13994.</title>
        <authorList>
            <person name="Komaki H."/>
            <person name="Tamura T."/>
        </authorList>
    </citation>
    <scope>NUCLEOTIDE SEQUENCE [LARGE SCALE GENOMIC DNA]</scope>
    <source>
        <strain evidence="4 5">NBRC 13994</strain>
    </source>
</reference>
<organism evidence="4 5">
    <name type="scientific">Paractinoplanes deccanensis</name>
    <dbReference type="NCBI Taxonomy" id="113561"/>
    <lineage>
        <taxon>Bacteria</taxon>
        <taxon>Bacillati</taxon>
        <taxon>Actinomycetota</taxon>
        <taxon>Actinomycetes</taxon>
        <taxon>Micromonosporales</taxon>
        <taxon>Micromonosporaceae</taxon>
        <taxon>Paractinoplanes</taxon>
    </lineage>
</organism>
<feature type="compositionally biased region" description="Low complexity" evidence="1">
    <location>
        <begin position="28"/>
        <end position="65"/>
    </location>
</feature>
<evidence type="ECO:0000313" key="5">
    <source>
        <dbReference type="Proteomes" id="UP000609879"/>
    </source>
</evidence>